<evidence type="ECO:0000313" key="2">
    <source>
        <dbReference type="EMBL" id="TKR92427.1"/>
    </source>
</evidence>
<evidence type="ECO:0000313" key="3">
    <source>
        <dbReference type="Proteomes" id="UP000298663"/>
    </source>
</evidence>
<organism evidence="2 3">
    <name type="scientific">Steinernema carpocapsae</name>
    <name type="common">Entomopathogenic nematode</name>
    <dbReference type="NCBI Taxonomy" id="34508"/>
    <lineage>
        <taxon>Eukaryota</taxon>
        <taxon>Metazoa</taxon>
        <taxon>Ecdysozoa</taxon>
        <taxon>Nematoda</taxon>
        <taxon>Chromadorea</taxon>
        <taxon>Rhabditida</taxon>
        <taxon>Tylenchina</taxon>
        <taxon>Panagrolaimomorpha</taxon>
        <taxon>Strongyloidoidea</taxon>
        <taxon>Steinernematidae</taxon>
        <taxon>Steinernema</taxon>
    </lineage>
</organism>
<reference evidence="2 3" key="1">
    <citation type="journal article" date="2015" name="Genome Biol.">
        <title>Comparative genomics of Steinernema reveals deeply conserved gene regulatory networks.</title>
        <authorList>
            <person name="Dillman A.R."/>
            <person name="Macchietto M."/>
            <person name="Porter C.F."/>
            <person name="Rogers A."/>
            <person name="Williams B."/>
            <person name="Antoshechkin I."/>
            <person name="Lee M.M."/>
            <person name="Goodwin Z."/>
            <person name="Lu X."/>
            <person name="Lewis E.E."/>
            <person name="Goodrich-Blair H."/>
            <person name="Stock S.P."/>
            <person name="Adams B.J."/>
            <person name="Sternberg P.W."/>
            <person name="Mortazavi A."/>
        </authorList>
    </citation>
    <scope>NUCLEOTIDE SEQUENCE [LARGE SCALE GENOMIC DNA]</scope>
    <source>
        <strain evidence="2 3">ALL</strain>
    </source>
</reference>
<feature type="region of interest" description="Disordered" evidence="1">
    <location>
        <begin position="47"/>
        <end position="76"/>
    </location>
</feature>
<comment type="caution">
    <text evidence="2">The sequence shown here is derived from an EMBL/GenBank/DDBJ whole genome shotgun (WGS) entry which is preliminary data.</text>
</comment>
<reference evidence="2 3" key="2">
    <citation type="journal article" date="2019" name="G3 (Bethesda)">
        <title>Hybrid Assembly of the Genome of the Entomopathogenic Nematode Steinernema carpocapsae Identifies the X-Chromosome.</title>
        <authorList>
            <person name="Serra L."/>
            <person name="Macchietto M."/>
            <person name="Macias-Munoz A."/>
            <person name="McGill C.J."/>
            <person name="Rodriguez I.M."/>
            <person name="Rodriguez B."/>
            <person name="Murad R."/>
            <person name="Mortazavi A."/>
        </authorList>
    </citation>
    <scope>NUCLEOTIDE SEQUENCE [LARGE SCALE GENOMIC DNA]</scope>
    <source>
        <strain evidence="2 3">ALL</strain>
    </source>
</reference>
<feature type="compositionally biased region" description="Pro residues" evidence="1">
    <location>
        <begin position="66"/>
        <end position="76"/>
    </location>
</feature>
<proteinExistence type="predicted"/>
<sequence length="76" mass="8589">MGWKLIGDQNRLLDLKALRIIGINLFRSQKFVNTLQLRPSITSTFLRDLRQRPPPPGPLRVLLSSPNPPPPLPLAK</sequence>
<accession>A0A4U5P846</accession>
<evidence type="ECO:0000256" key="1">
    <source>
        <dbReference type="SAM" id="MobiDB-lite"/>
    </source>
</evidence>
<dbReference type="EMBL" id="AZBU02000002">
    <property type="protein sequence ID" value="TKR92427.1"/>
    <property type="molecule type" value="Genomic_DNA"/>
</dbReference>
<keyword evidence="3" id="KW-1185">Reference proteome</keyword>
<dbReference type="Proteomes" id="UP000298663">
    <property type="component" value="Unassembled WGS sequence"/>
</dbReference>
<dbReference type="AlphaFoldDB" id="A0A4U5P846"/>
<name>A0A4U5P846_STECR</name>
<gene>
    <name evidence="2" type="ORF">L596_007080</name>
</gene>
<protein>
    <submittedName>
        <fullName evidence="2">Uncharacterized protein</fullName>
    </submittedName>
</protein>